<evidence type="ECO:0000313" key="3">
    <source>
        <dbReference type="EMBL" id="EKU78212.1"/>
    </source>
</evidence>
<gene>
    <name evidence="3" type="ORF">HMPREF9282_01318</name>
</gene>
<dbReference type="InterPro" id="IPR011990">
    <property type="entry name" value="TPR-like_helical_dom_sf"/>
</dbReference>
<dbReference type="AlphaFoldDB" id="K9DHB9"/>
<dbReference type="eggNOG" id="COG0457">
    <property type="taxonomic scope" value="Bacteria"/>
</dbReference>
<dbReference type="PROSITE" id="PS50005">
    <property type="entry name" value="TPR"/>
    <property type="match status" value="1"/>
</dbReference>
<dbReference type="PANTHER" id="PTHR12558">
    <property type="entry name" value="CELL DIVISION CYCLE 16,23,27"/>
    <property type="match status" value="1"/>
</dbReference>
<dbReference type="PANTHER" id="PTHR12558:SF33">
    <property type="entry name" value="BLL7664 PROTEIN"/>
    <property type="match status" value="1"/>
</dbReference>
<evidence type="ECO:0000256" key="1">
    <source>
        <dbReference type="PROSITE-ProRule" id="PRU00339"/>
    </source>
</evidence>
<protein>
    <submittedName>
        <fullName evidence="3">Uncharacterized protein</fullName>
    </submittedName>
</protein>
<evidence type="ECO:0000313" key="4">
    <source>
        <dbReference type="Proteomes" id="UP000009891"/>
    </source>
</evidence>
<dbReference type="Pfam" id="PF13431">
    <property type="entry name" value="TPR_17"/>
    <property type="match status" value="1"/>
</dbReference>
<dbReference type="PROSITE" id="PS51257">
    <property type="entry name" value="PROKAR_LIPOPROTEIN"/>
    <property type="match status" value="1"/>
</dbReference>
<proteinExistence type="predicted"/>
<dbReference type="InterPro" id="IPR019734">
    <property type="entry name" value="TPR_rpt"/>
</dbReference>
<name>K9DHB9_9FIRM</name>
<dbReference type="PATRIC" id="fig|883156.3.peg.1280"/>
<dbReference type="SUPFAM" id="SSF48452">
    <property type="entry name" value="TPR-like"/>
    <property type="match status" value="1"/>
</dbReference>
<dbReference type="NCBIfam" id="NF047558">
    <property type="entry name" value="TPR_END_plus"/>
    <property type="match status" value="1"/>
</dbReference>
<dbReference type="Gene3D" id="1.25.40.10">
    <property type="entry name" value="Tetratricopeptide repeat domain"/>
    <property type="match status" value="1"/>
</dbReference>
<comment type="caution">
    <text evidence="3">The sequence shown here is derived from an EMBL/GenBank/DDBJ whole genome shotgun (WGS) entry which is preliminary data.</text>
</comment>
<dbReference type="RefSeq" id="WP_006556205.1">
    <property type="nucleotide sequence ID" value="NZ_JH992937.1"/>
</dbReference>
<dbReference type="STRING" id="883156.HMPREF9282_01318"/>
<reference evidence="3 4" key="1">
    <citation type="submission" date="2012-09" db="EMBL/GenBank/DDBJ databases">
        <title>The Genome Sequence of Veillonella ratti ACS-216-V-COL6B.</title>
        <authorList>
            <consortium name="The Broad Institute Genome Sequencing Platform"/>
            <person name="Earl A."/>
            <person name="Ward D."/>
            <person name="Feldgarden M."/>
            <person name="Gevers D."/>
            <person name="Saerens B."/>
            <person name="Vaneechoutte M."/>
            <person name="Walker B."/>
            <person name="Young S.K."/>
            <person name="Zeng Q."/>
            <person name="Gargeya S."/>
            <person name="Fitzgerald M."/>
            <person name="Haas B."/>
            <person name="Abouelleil A."/>
            <person name="Alvarado L."/>
            <person name="Arachchi H.M."/>
            <person name="Berlin A."/>
            <person name="Chapman S.B."/>
            <person name="Goldberg J."/>
            <person name="Griggs A."/>
            <person name="Gujja S."/>
            <person name="Hansen M."/>
            <person name="Howarth C."/>
            <person name="Imamovic A."/>
            <person name="Larimer J."/>
            <person name="McCowen C."/>
            <person name="Montmayeur A."/>
            <person name="Murphy C."/>
            <person name="Neiman D."/>
            <person name="Pearson M."/>
            <person name="Priest M."/>
            <person name="Roberts A."/>
            <person name="Saif S."/>
            <person name="Shea T."/>
            <person name="Sisk P."/>
            <person name="Sykes S."/>
            <person name="Wortman J."/>
            <person name="Nusbaum C."/>
            <person name="Birren B."/>
        </authorList>
    </citation>
    <scope>NUCLEOTIDE SEQUENCE [LARGE SCALE GENOMIC DNA]</scope>
    <source>
        <strain evidence="3 4">ACS-216-V-Col6b</strain>
    </source>
</reference>
<evidence type="ECO:0000256" key="2">
    <source>
        <dbReference type="SAM" id="SignalP"/>
    </source>
</evidence>
<keyword evidence="4" id="KW-1185">Reference proteome</keyword>
<keyword evidence="1" id="KW-0802">TPR repeat</keyword>
<dbReference type="Proteomes" id="UP000009891">
    <property type="component" value="Unassembled WGS sequence"/>
</dbReference>
<keyword evidence="2" id="KW-0732">Signal</keyword>
<dbReference type="SMART" id="SM00028">
    <property type="entry name" value="TPR"/>
    <property type="match status" value="3"/>
</dbReference>
<accession>K9DHB9</accession>
<dbReference type="Pfam" id="PF13181">
    <property type="entry name" value="TPR_8"/>
    <property type="match status" value="1"/>
</dbReference>
<organism evidence="3 4">
    <name type="scientific">Veillonella seminalis ACS-216-V-Col6b</name>
    <dbReference type="NCBI Taxonomy" id="883156"/>
    <lineage>
        <taxon>Bacteria</taxon>
        <taxon>Bacillati</taxon>
        <taxon>Bacillota</taxon>
        <taxon>Negativicutes</taxon>
        <taxon>Veillonellales</taxon>
        <taxon>Veillonellaceae</taxon>
        <taxon>Veillonella</taxon>
    </lineage>
</organism>
<feature type="chain" id="PRO_5003928236" evidence="2">
    <location>
        <begin position="25"/>
        <end position="212"/>
    </location>
</feature>
<dbReference type="EMBL" id="AHAF01000009">
    <property type="protein sequence ID" value="EKU78212.1"/>
    <property type="molecule type" value="Genomic_DNA"/>
</dbReference>
<dbReference type="HOGENOM" id="CLU_003728_12_0_9"/>
<sequence length="212" mass="23325">MKLLHIVTALFFGAAVLLGGCGTAATESVETTKTVTPNTTVTDKAEPTAELQEATKLLQTNDYAGTIAKADEILKKYPQSDAAYSLKGMAMGLNGNPADGLVLTKKAYELNPNNVSNYYNMAMLYKLQGQLTDAKFWFERVLTKDPKNTWSVYGIATIYADQGQDAKALQYLRQAVALDSAVKEAARTQDHFERFHGNSEFEVIVKEPEKED</sequence>
<feature type="repeat" description="TPR" evidence="1">
    <location>
        <begin position="115"/>
        <end position="148"/>
    </location>
</feature>
<feature type="signal peptide" evidence="2">
    <location>
        <begin position="1"/>
        <end position="24"/>
    </location>
</feature>